<dbReference type="InterPro" id="IPR032168">
    <property type="entry name" value="DUF5004"/>
</dbReference>
<protein>
    <submittedName>
        <fullName evidence="1">Uncharacterized protein DUF5004</fullName>
    </submittedName>
</protein>
<dbReference type="Proteomes" id="UP000294689">
    <property type="component" value="Unassembled WGS sequence"/>
</dbReference>
<dbReference type="AlphaFoldDB" id="A0A4V6Q4P9"/>
<name>A0A4V6Q4P9_9FLAO</name>
<evidence type="ECO:0000313" key="1">
    <source>
        <dbReference type="EMBL" id="TDU43196.1"/>
    </source>
</evidence>
<sequence>MNVLMKSLMVTATLFIVSCNNDDSIECPEAITGELTTTETAFAGSWVLTGLDAEDAIDITDDNTENPSTDIFAQYTECQRDLVYDFVDNRNYVFKQAQSATDCEGKQSLTGTWSLTDKVLAFVSGCSTQTIEIEVAETDDVFTYEALVNIREVSGLIKNTKVTFTFEKVQA</sequence>
<dbReference type="PROSITE" id="PS51257">
    <property type="entry name" value="PROKAR_LIPOPROTEIN"/>
    <property type="match status" value="1"/>
</dbReference>
<keyword evidence="2" id="KW-1185">Reference proteome</keyword>
<comment type="caution">
    <text evidence="1">The sequence shown here is derived from an EMBL/GenBank/DDBJ whole genome shotgun (WGS) entry which is preliminary data.</text>
</comment>
<dbReference type="EMBL" id="SOBW01000007">
    <property type="protein sequence ID" value="TDU43196.1"/>
    <property type="molecule type" value="Genomic_DNA"/>
</dbReference>
<dbReference type="Pfam" id="PF16395">
    <property type="entry name" value="DUF5004"/>
    <property type="match status" value="1"/>
</dbReference>
<reference evidence="1 2" key="1">
    <citation type="submission" date="2019-03" db="EMBL/GenBank/DDBJ databases">
        <title>Genomic Encyclopedia of Archaeal and Bacterial Type Strains, Phase II (KMG-II): from individual species to whole genera.</title>
        <authorList>
            <person name="Goeker M."/>
        </authorList>
    </citation>
    <scope>NUCLEOTIDE SEQUENCE [LARGE SCALE GENOMIC DNA]</scope>
    <source>
        <strain evidence="1 2">DSM 28135</strain>
    </source>
</reference>
<accession>A0A4V6Q4P9</accession>
<gene>
    <name evidence="1" type="ORF">BXY82_0603</name>
</gene>
<evidence type="ECO:0000313" key="2">
    <source>
        <dbReference type="Proteomes" id="UP000294689"/>
    </source>
</evidence>
<proteinExistence type="predicted"/>
<organism evidence="1 2">
    <name type="scientific">Gelidibacter sediminis</name>
    <dbReference type="NCBI Taxonomy" id="1608710"/>
    <lineage>
        <taxon>Bacteria</taxon>
        <taxon>Pseudomonadati</taxon>
        <taxon>Bacteroidota</taxon>
        <taxon>Flavobacteriia</taxon>
        <taxon>Flavobacteriales</taxon>
        <taxon>Flavobacteriaceae</taxon>
        <taxon>Gelidibacter</taxon>
    </lineage>
</organism>